<protein>
    <recommendedName>
        <fullName evidence="2">Luciferase-like domain-containing protein</fullName>
    </recommendedName>
</protein>
<evidence type="ECO:0000313" key="1">
    <source>
        <dbReference type="EMBL" id="SVC20435.1"/>
    </source>
</evidence>
<dbReference type="EMBL" id="UINC01078913">
    <property type="protein sequence ID" value="SVC20435.1"/>
    <property type="molecule type" value="Genomic_DNA"/>
</dbReference>
<accession>A0A382K9W8</accession>
<gene>
    <name evidence="1" type="ORF">METZ01_LOCUS273289</name>
</gene>
<feature type="non-terminal residue" evidence="1">
    <location>
        <position position="1"/>
    </location>
</feature>
<dbReference type="AlphaFoldDB" id="A0A382K9W8"/>
<proteinExistence type="predicted"/>
<organism evidence="1">
    <name type="scientific">marine metagenome</name>
    <dbReference type="NCBI Taxonomy" id="408172"/>
    <lineage>
        <taxon>unclassified sequences</taxon>
        <taxon>metagenomes</taxon>
        <taxon>ecological metagenomes</taxon>
    </lineage>
</organism>
<sequence length="41" mass="4579">TGTPDEARARVNEYIDRGCTCPILYPLGDPYLMMDTFAPSK</sequence>
<evidence type="ECO:0008006" key="2">
    <source>
        <dbReference type="Google" id="ProtNLM"/>
    </source>
</evidence>
<reference evidence="1" key="1">
    <citation type="submission" date="2018-05" db="EMBL/GenBank/DDBJ databases">
        <authorList>
            <person name="Lanie J.A."/>
            <person name="Ng W.-L."/>
            <person name="Kazmierczak K.M."/>
            <person name="Andrzejewski T.M."/>
            <person name="Davidsen T.M."/>
            <person name="Wayne K.J."/>
            <person name="Tettelin H."/>
            <person name="Glass J.I."/>
            <person name="Rusch D."/>
            <person name="Podicherti R."/>
            <person name="Tsui H.-C.T."/>
            <person name="Winkler M.E."/>
        </authorList>
    </citation>
    <scope>NUCLEOTIDE SEQUENCE</scope>
</reference>
<name>A0A382K9W8_9ZZZZ</name>